<feature type="coiled-coil region" evidence="1">
    <location>
        <begin position="37"/>
        <end position="80"/>
    </location>
</feature>
<proteinExistence type="predicted"/>
<dbReference type="RefSeq" id="WP_204716763.1">
    <property type="nucleotide sequence ID" value="NZ_JACJLT010000193.1"/>
</dbReference>
<dbReference type="EMBL" id="JACJLT010000193">
    <property type="protein sequence ID" value="MBM6876139.1"/>
    <property type="molecule type" value="Genomic_DNA"/>
</dbReference>
<organism evidence="2 3">
    <name type="scientific">Fusobacterium mortiferum</name>
    <dbReference type="NCBI Taxonomy" id="850"/>
    <lineage>
        <taxon>Bacteria</taxon>
        <taxon>Fusobacteriati</taxon>
        <taxon>Fusobacteriota</taxon>
        <taxon>Fusobacteriia</taxon>
        <taxon>Fusobacteriales</taxon>
        <taxon>Fusobacteriaceae</taxon>
        <taxon>Fusobacterium</taxon>
    </lineage>
</organism>
<reference evidence="2 3" key="1">
    <citation type="journal article" date="2021" name="Sci. Rep.">
        <title>The distribution of antibiotic resistance genes in chicken gut microbiota commensals.</title>
        <authorList>
            <person name="Juricova H."/>
            <person name="Matiasovicova J."/>
            <person name="Kubasova T."/>
            <person name="Cejkova D."/>
            <person name="Rychlik I."/>
        </authorList>
    </citation>
    <scope>NUCLEOTIDE SEQUENCE [LARGE SCALE GENOMIC DNA]</scope>
    <source>
        <strain evidence="2 3">An425</strain>
    </source>
</reference>
<keyword evidence="1" id="KW-0175">Coiled coil</keyword>
<evidence type="ECO:0008006" key="4">
    <source>
        <dbReference type="Google" id="ProtNLM"/>
    </source>
</evidence>
<protein>
    <recommendedName>
        <fullName evidence="4">Exonuclease SbcC</fullName>
    </recommendedName>
</protein>
<comment type="caution">
    <text evidence="2">The sequence shown here is derived from an EMBL/GenBank/DDBJ whole genome shotgun (WGS) entry which is preliminary data.</text>
</comment>
<accession>A0ABS2G603</accession>
<dbReference type="Proteomes" id="UP000728968">
    <property type="component" value="Unassembled WGS sequence"/>
</dbReference>
<gene>
    <name evidence="2" type="ORF">H6A04_10880</name>
</gene>
<evidence type="ECO:0000313" key="3">
    <source>
        <dbReference type="Proteomes" id="UP000728968"/>
    </source>
</evidence>
<evidence type="ECO:0000313" key="2">
    <source>
        <dbReference type="EMBL" id="MBM6876139.1"/>
    </source>
</evidence>
<keyword evidence="3" id="KW-1185">Reference proteome</keyword>
<evidence type="ECO:0000256" key="1">
    <source>
        <dbReference type="SAM" id="Coils"/>
    </source>
</evidence>
<sequence length="163" mass="19404">YKISQENYLEEMDRTSIEYKKMLESLMELSKNIGENLIETNKIVKEKNNELQTLKEETSIKELVEINNNIFKRIEELNSRLTTQLENHNSTLVEEKEVLKSSYKELMNILEIINNTQDKFDKKLELESIDLKESQERLINTLSNLLLKNDLKPYRGNKYSMKR</sequence>
<feature type="non-terminal residue" evidence="2">
    <location>
        <position position="1"/>
    </location>
</feature>
<name>A0ABS2G603_FUSMR</name>